<dbReference type="SUPFAM" id="SSF56003">
    <property type="entry name" value="Molybdenum cofactor-binding domain"/>
    <property type="match status" value="2"/>
</dbReference>
<evidence type="ECO:0000256" key="1">
    <source>
        <dbReference type="SAM" id="Phobius"/>
    </source>
</evidence>
<reference evidence="3" key="1">
    <citation type="submission" date="2022-07" db="EMBL/GenBank/DDBJ databases">
        <title>Sphingomonas sp. nov., a novel bacterium isolated from the north slope of the Mount Everest.</title>
        <authorList>
            <person name="Cui X."/>
            <person name="Liu Y."/>
        </authorList>
    </citation>
    <scope>NUCLEOTIDE SEQUENCE</scope>
    <source>
        <strain evidence="3">S5-59</strain>
    </source>
</reference>
<dbReference type="RefSeq" id="WP_256505253.1">
    <property type="nucleotide sequence ID" value="NZ_CP101740.1"/>
</dbReference>
<accession>A0ABY5L6F8</accession>
<keyword evidence="1" id="KW-0812">Transmembrane</keyword>
<dbReference type="InterPro" id="IPR012368">
    <property type="entry name" value="OxRdtase_Mopterin-bd_su_IorB"/>
</dbReference>
<dbReference type="Pfam" id="PF02738">
    <property type="entry name" value="MoCoBD_1"/>
    <property type="match status" value="1"/>
</dbReference>
<dbReference type="SMART" id="SM01008">
    <property type="entry name" value="Ald_Xan_dh_C"/>
    <property type="match status" value="1"/>
</dbReference>
<dbReference type="Gene3D" id="3.90.1170.50">
    <property type="entry name" value="Aldehyde oxidase/xanthine dehydrogenase, a/b hammerhead"/>
    <property type="match status" value="1"/>
</dbReference>
<dbReference type="Pfam" id="PF20256">
    <property type="entry name" value="MoCoBD_2"/>
    <property type="match status" value="2"/>
</dbReference>
<feature type="domain" description="Aldehyde oxidase/xanthine dehydrogenase a/b hammerhead" evidence="2">
    <location>
        <begin position="234"/>
        <end position="312"/>
    </location>
</feature>
<dbReference type="InterPro" id="IPR037165">
    <property type="entry name" value="AldOxase/xan_DH_Mopterin-bd_sf"/>
</dbReference>
<dbReference type="PIRSF" id="PIRSF036389">
    <property type="entry name" value="IOR_B"/>
    <property type="match status" value="1"/>
</dbReference>
<sequence>MASAARHGGISRRGLLIGGGAGLGLVVGWAVWPRDYVPTLAAGDTETAFGAFLKIGEDRRVIVAVPVTEHGQGVYTVLPQIVADELGADWRTIGVEPAPPGPFYANPLAARELFGDAIDRIPVPAAAQASHAMRLTLTGGSSAVRHFEPILRQAGAAARVLLCKAAARSWDVDWQACTTGEGFVVHGEQRMRFAELAALAADEELPDAVALRNDDVARLAGTPVARLDSPAKVDGSVNFAGDIRLPGMVFASIRQGPLGDTRLVGYDAKAADNLPGVLKVVANEAWVAGIGSDWWAANRAVGAIRPRFETRGGAPSTDSIEAALLAAIDGPGDRIAKAGDVGAAFRGARVFTAEYHAAIGLHAAIEPTTATATFEDGRLRLWLPTLAPMLARAAAARVLGIGEDQVTVIVMQAGGSFGAGLETLAAEQAALLARELARPVQLSWSRVEDIARDRPRPAAIARMAGRLDRDGRLSGWLAKIGAPAIGTEMANRLLSRDAATAWSLALPGRGDAVAVSGAVPPYAIPNHAIDHHPADLGFPTGHLRGGIDALSCFFTESFIDELAQAAQADASYFRIQMLGQNLRLAACLNTVASLGGWQGGVAGSGQGIACHQFRGSSIAVLAEARLEAGRVRVDRLVAAVDCGRIVNPDIVLQQIEGGLVFGMAQAIGASTGLKAGVADARRLADLRLPMLADMPEITVELIRSQADPGGVGEIAIPPVAPAIANAIVAASGIRLRRLPLDPSRP</sequence>
<name>A0ABY5L6F8_9SPHN</name>
<dbReference type="Gene3D" id="3.30.365.10">
    <property type="entry name" value="Aldehyde oxidase/xanthine dehydrogenase, molybdopterin binding domain"/>
    <property type="match status" value="4"/>
</dbReference>
<evidence type="ECO:0000313" key="3">
    <source>
        <dbReference type="EMBL" id="UUL81566.1"/>
    </source>
</evidence>
<evidence type="ECO:0000313" key="4">
    <source>
        <dbReference type="Proteomes" id="UP001058533"/>
    </source>
</evidence>
<dbReference type="Proteomes" id="UP001058533">
    <property type="component" value="Chromosome"/>
</dbReference>
<organism evidence="3 4">
    <name type="scientific">Sphingomonas qomolangmaensis</name>
    <dbReference type="NCBI Taxonomy" id="2918765"/>
    <lineage>
        <taxon>Bacteria</taxon>
        <taxon>Pseudomonadati</taxon>
        <taxon>Pseudomonadota</taxon>
        <taxon>Alphaproteobacteria</taxon>
        <taxon>Sphingomonadales</taxon>
        <taxon>Sphingomonadaceae</taxon>
        <taxon>Sphingomonas</taxon>
    </lineage>
</organism>
<dbReference type="InterPro" id="IPR046867">
    <property type="entry name" value="AldOxase/xan_DH_MoCoBD2"/>
</dbReference>
<proteinExistence type="predicted"/>
<protein>
    <submittedName>
        <fullName evidence="3">Molybdopterin-dependent oxidoreductase</fullName>
    </submittedName>
</protein>
<keyword evidence="4" id="KW-1185">Reference proteome</keyword>
<dbReference type="InterPro" id="IPR052516">
    <property type="entry name" value="N-heterocyclic_Hydroxylase"/>
</dbReference>
<dbReference type="InterPro" id="IPR008274">
    <property type="entry name" value="AldOxase/xan_DH_MoCoBD1"/>
</dbReference>
<keyword evidence="1" id="KW-0472">Membrane</keyword>
<gene>
    <name evidence="3" type="ORF">NMP03_10140</name>
</gene>
<dbReference type="InterPro" id="IPR000674">
    <property type="entry name" value="Ald_Oxase/Xan_DH_a/b"/>
</dbReference>
<keyword evidence="1" id="KW-1133">Transmembrane helix</keyword>
<dbReference type="PANTHER" id="PTHR47495">
    <property type="entry name" value="ALDEHYDE DEHYDROGENASE"/>
    <property type="match status" value="1"/>
</dbReference>
<evidence type="ECO:0000259" key="2">
    <source>
        <dbReference type="SMART" id="SM01008"/>
    </source>
</evidence>
<feature type="transmembrane region" description="Helical" evidence="1">
    <location>
        <begin position="14"/>
        <end position="32"/>
    </location>
</feature>
<dbReference type="EMBL" id="CP101740">
    <property type="protein sequence ID" value="UUL81566.1"/>
    <property type="molecule type" value="Genomic_DNA"/>
</dbReference>
<dbReference type="PANTHER" id="PTHR47495:SF1">
    <property type="entry name" value="BLL3820 PROTEIN"/>
    <property type="match status" value="1"/>
</dbReference>